<dbReference type="EMBL" id="PVXQ01000006">
    <property type="protein sequence ID" value="PRR83588.1"/>
    <property type="molecule type" value="Genomic_DNA"/>
</dbReference>
<dbReference type="InterPro" id="IPR011990">
    <property type="entry name" value="TPR-like_helical_dom_sf"/>
</dbReference>
<dbReference type="AlphaFoldDB" id="A0A2T0BI77"/>
<evidence type="ECO:0000313" key="2">
    <source>
        <dbReference type="EMBL" id="PRR83588.1"/>
    </source>
</evidence>
<keyword evidence="1" id="KW-1133">Transmembrane helix</keyword>
<dbReference type="InterPro" id="IPR019734">
    <property type="entry name" value="TPR_rpt"/>
</dbReference>
<sequence>MEKIKKDKAYIKAVRYYEECEIEKSIKKCEESISNSLKNSSALNLKGLLLYLKGDLDGAITQWKINSDFNDDSMAKNYIYDSKSDMERLALYRNGEMLLKSLAIDEAIDSLNKCKESDFNAIRVNLALAICFGKKGDYSTSSVYVSKVLNIDKNNSGAKALAKEIEEVQGIKLEVTKKNNMLKHTIVIIVLCLIFTGVVITYRLIEINKDKEISKSESITEVIEEVSPINEDEKEETGETKTENLVNYDELQERINNKDFDSIYNSMKDISVENIQGEEKAIYLKGKEILETEGVSFFYKKGSELYSEKNFNEAKIQFVKGYEYGAKNYLYPHIIFFNAASDEQLGNVDNAIKEYGEYYNTYKEDTYISETIYKLAILNMDKDRDKSILYAKEIRQDHADSIYNNQVISNLLDNK</sequence>
<organism evidence="2 3">
    <name type="scientific">Clostridium vincentii</name>
    <dbReference type="NCBI Taxonomy" id="52704"/>
    <lineage>
        <taxon>Bacteria</taxon>
        <taxon>Bacillati</taxon>
        <taxon>Bacillota</taxon>
        <taxon>Clostridia</taxon>
        <taxon>Eubacteriales</taxon>
        <taxon>Clostridiaceae</taxon>
        <taxon>Clostridium</taxon>
    </lineage>
</organism>
<evidence type="ECO:0000313" key="3">
    <source>
        <dbReference type="Proteomes" id="UP000239471"/>
    </source>
</evidence>
<comment type="caution">
    <text evidence="2">The sequence shown here is derived from an EMBL/GenBank/DDBJ whole genome shotgun (WGS) entry which is preliminary data.</text>
</comment>
<dbReference type="Gene3D" id="1.25.40.10">
    <property type="entry name" value="Tetratricopeptide repeat domain"/>
    <property type="match status" value="2"/>
</dbReference>
<dbReference type="SMART" id="SM00028">
    <property type="entry name" value="TPR"/>
    <property type="match status" value="3"/>
</dbReference>
<feature type="transmembrane region" description="Helical" evidence="1">
    <location>
        <begin position="186"/>
        <end position="205"/>
    </location>
</feature>
<keyword evidence="1" id="KW-0472">Membrane</keyword>
<evidence type="ECO:0000256" key="1">
    <source>
        <dbReference type="SAM" id="Phobius"/>
    </source>
</evidence>
<name>A0A2T0BI77_9CLOT</name>
<dbReference type="SUPFAM" id="SSF48452">
    <property type="entry name" value="TPR-like"/>
    <property type="match status" value="1"/>
</dbReference>
<dbReference type="Proteomes" id="UP000239471">
    <property type="component" value="Unassembled WGS sequence"/>
</dbReference>
<accession>A0A2T0BI77</accession>
<dbReference type="RefSeq" id="WP_106058867.1">
    <property type="nucleotide sequence ID" value="NZ_PVXQ01000006.1"/>
</dbReference>
<reference evidence="2 3" key="1">
    <citation type="submission" date="2018-03" db="EMBL/GenBank/DDBJ databases">
        <title>Genome sequence of Clostridium vincentii DSM 10228.</title>
        <authorList>
            <person name="Poehlein A."/>
            <person name="Daniel R."/>
        </authorList>
    </citation>
    <scope>NUCLEOTIDE SEQUENCE [LARGE SCALE GENOMIC DNA]</scope>
    <source>
        <strain evidence="2 3">DSM 10228</strain>
    </source>
</reference>
<proteinExistence type="predicted"/>
<dbReference type="OrthoDB" id="1938848at2"/>
<gene>
    <name evidence="2" type="ORF">CLVI_08380</name>
</gene>
<protein>
    <submittedName>
        <fullName evidence="2">Tetratricopeptide repeat protein</fullName>
    </submittedName>
</protein>
<keyword evidence="3" id="KW-1185">Reference proteome</keyword>
<keyword evidence="1" id="KW-0812">Transmembrane</keyword>